<dbReference type="eggNOG" id="COG2314">
    <property type="taxonomic scope" value="Bacteria"/>
</dbReference>
<reference key="1">
    <citation type="submission" date="2010-11" db="EMBL/GenBank/DDBJ databases">
        <title>The complete sequence of chromosome of Isophaera pallida ATCC 43644.</title>
        <authorList>
            <consortium name="US DOE Joint Genome Institute (JGI-PGF)"/>
            <person name="Lucas S."/>
            <person name="Copeland A."/>
            <person name="Lapidus A."/>
            <person name="Bruce D."/>
            <person name="Goodwin L."/>
            <person name="Pitluck S."/>
            <person name="Kyrpides N."/>
            <person name="Mavromatis K."/>
            <person name="Pagani I."/>
            <person name="Ivanova N."/>
            <person name="Saunders E."/>
            <person name="Brettin T."/>
            <person name="Detter J.C."/>
            <person name="Han C."/>
            <person name="Tapia R."/>
            <person name="Land M."/>
            <person name="Hauser L."/>
            <person name="Markowitz V."/>
            <person name="Cheng J.-F."/>
            <person name="Hugenholtz P."/>
            <person name="Woyke T."/>
            <person name="Wu D."/>
            <person name="Eisen J.A."/>
        </authorList>
    </citation>
    <scope>NUCLEOTIDE SEQUENCE</scope>
    <source>
        <strain>ATCC 43644</strain>
    </source>
</reference>
<gene>
    <name evidence="3" type="ordered locus">Isop_2972</name>
</gene>
<feature type="transmembrane region" description="Helical" evidence="1">
    <location>
        <begin position="31"/>
        <end position="49"/>
    </location>
</feature>
<reference evidence="3 4" key="2">
    <citation type="journal article" date="2011" name="Stand. Genomic Sci.">
        <title>Complete genome sequence of Isosphaera pallida type strain (IS1B).</title>
        <authorList>
            <consortium name="US DOE Joint Genome Institute (JGI-PGF)"/>
            <person name="Goker M."/>
            <person name="Cleland D."/>
            <person name="Saunders E."/>
            <person name="Lapidus A."/>
            <person name="Nolan M."/>
            <person name="Lucas S."/>
            <person name="Hammon N."/>
            <person name="Deshpande S."/>
            <person name="Cheng J.F."/>
            <person name="Tapia R."/>
            <person name="Han C."/>
            <person name="Goodwin L."/>
            <person name="Pitluck S."/>
            <person name="Liolios K."/>
            <person name="Pagani I."/>
            <person name="Ivanova N."/>
            <person name="Mavromatis K."/>
            <person name="Pati A."/>
            <person name="Chen A."/>
            <person name="Palaniappan K."/>
            <person name="Land M."/>
            <person name="Hauser L."/>
            <person name="Chang Y.J."/>
            <person name="Jeffries C.D."/>
            <person name="Detter J.C."/>
            <person name="Beck B."/>
            <person name="Woyke T."/>
            <person name="Bristow J."/>
            <person name="Eisen J.A."/>
            <person name="Markowitz V."/>
            <person name="Hugenholtz P."/>
            <person name="Kyrpides N.C."/>
            <person name="Klenk H.P."/>
        </authorList>
    </citation>
    <scope>NUCLEOTIDE SEQUENCE [LARGE SCALE GENOMIC DNA]</scope>
    <source>
        <strain evidence="4">ATCC 43644 / DSM 9630 / IS1B</strain>
    </source>
</reference>
<dbReference type="AlphaFoldDB" id="E8R2A7"/>
<evidence type="ECO:0000256" key="1">
    <source>
        <dbReference type="SAM" id="Phobius"/>
    </source>
</evidence>
<accession>E8R2A7</accession>
<evidence type="ECO:0000259" key="2">
    <source>
        <dbReference type="Pfam" id="PF20382"/>
    </source>
</evidence>
<keyword evidence="1" id="KW-1133">Transmembrane helix</keyword>
<feature type="domain" description="DUF6677" evidence="2">
    <location>
        <begin position="9"/>
        <end position="155"/>
    </location>
</feature>
<keyword evidence="1" id="KW-0472">Membrane</keyword>
<evidence type="ECO:0000313" key="3">
    <source>
        <dbReference type="EMBL" id="ADV63537.1"/>
    </source>
</evidence>
<dbReference type="KEGG" id="ipa:Isop_2972"/>
<dbReference type="EMBL" id="CP002353">
    <property type="protein sequence ID" value="ADV63537.1"/>
    <property type="molecule type" value="Genomic_DNA"/>
</dbReference>
<dbReference type="Pfam" id="PF20382">
    <property type="entry name" value="DUF6677"/>
    <property type="match status" value="1"/>
</dbReference>
<keyword evidence="4" id="KW-1185">Reference proteome</keyword>
<dbReference type="OrthoDB" id="281398at2"/>
<name>E8R2A7_ISOPI</name>
<sequence length="174" mass="19067">MPDLKNRHLAALLTWLIPGLGQLYQGRTGKGILFLICVLGLYVAGFALGRYQNVFWIWVDPRLDPERFRFSYLAQVFVGLPALPALIQGTLVSLSDPEHPFTLMNGFMAPPSVETLNTLQLTHGRLVEIGTIYTMVAGLLNILAIYDALCGPAYTGLEEDHPPQGDAASPTTTQ</sequence>
<dbReference type="Proteomes" id="UP000008631">
    <property type="component" value="Chromosome"/>
</dbReference>
<proteinExistence type="predicted"/>
<dbReference type="InParanoid" id="E8R2A7"/>
<organism evidence="3 4">
    <name type="scientific">Isosphaera pallida (strain ATCC 43644 / DSM 9630 / IS1B)</name>
    <dbReference type="NCBI Taxonomy" id="575540"/>
    <lineage>
        <taxon>Bacteria</taxon>
        <taxon>Pseudomonadati</taxon>
        <taxon>Planctomycetota</taxon>
        <taxon>Planctomycetia</taxon>
        <taxon>Isosphaerales</taxon>
        <taxon>Isosphaeraceae</taxon>
        <taxon>Isosphaera</taxon>
    </lineage>
</organism>
<feature type="transmembrane region" description="Helical" evidence="1">
    <location>
        <begin position="70"/>
        <end position="87"/>
    </location>
</feature>
<dbReference type="STRING" id="575540.Isop_2972"/>
<protein>
    <recommendedName>
        <fullName evidence="2">DUF6677 domain-containing protein</fullName>
    </recommendedName>
</protein>
<dbReference type="InterPro" id="IPR046499">
    <property type="entry name" value="DUF6677"/>
</dbReference>
<evidence type="ECO:0000313" key="4">
    <source>
        <dbReference type="Proteomes" id="UP000008631"/>
    </source>
</evidence>
<dbReference type="RefSeq" id="WP_013565825.1">
    <property type="nucleotide sequence ID" value="NC_014962.1"/>
</dbReference>
<keyword evidence="1" id="KW-0812">Transmembrane</keyword>
<dbReference type="HOGENOM" id="CLU_1538046_0_0_0"/>